<accession>A0A926VJS8</accession>
<comment type="caution">
    <text evidence="2">The sequence shown here is derived from an EMBL/GenBank/DDBJ whole genome shotgun (WGS) entry which is preliminary data.</text>
</comment>
<keyword evidence="1" id="KW-1133">Transmembrane helix</keyword>
<keyword evidence="1" id="KW-0472">Membrane</keyword>
<feature type="transmembrane region" description="Helical" evidence="1">
    <location>
        <begin position="72"/>
        <end position="89"/>
    </location>
</feature>
<dbReference type="Proteomes" id="UP000641646">
    <property type="component" value="Unassembled WGS sequence"/>
</dbReference>
<evidence type="ECO:0000313" key="2">
    <source>
        <dbReference type="EMBL" id="MBD2183749.1"/>
    </source>
</evidence>
<reference evidence="2" key="1">
    <citation type="journal article" date="2015" name="ISME J.">
        <title>Draft Genome Sequence of Streptomyces incarnatus NRRL8089, which Produces the Nucleoside Antibiotic Sinefungin.</title>
        <authorList>
            <person name="Oshima K."/>
            <person name="Hattori M."/>
            <person name="Shimizu H."/>
            <person name="Fukuda K."/>
            <person name="Nemoto M."/>
            <person name="Inagaki K."/>
            <person name="Tamura T."/>
        </authorList>
    </citation>
    <scope>NUCLEOTIDE SEQUENCE</scope>
    <source>
        <strain evidence="2">FACHB-1375</strain>
    </source>
</reference>
<feature type="transmembrane region" description="Helical" evidence="1">
    <location>
        <begin position="101"/>
        <end position="125"/>
    </location>
</feature>
<feature type="transmembrane region" description="Helical" evidence="1">
    <location>
        <begin position="12"/>
        <end position="30"/>
    </location>
</feature>
<dbReference type="RefSeq" id="WP_190468738.1">
    <property type="nucleotide sequence ID" value="NZ_JACJPW010000063.1"/>
</dbReference>
<gene>
    <name evidence="2" type="ORF">H6G03_22240</name>
</gene>
<protein>
    <submittedName>
        <fullName evidence="2">Uncharacterized protein</fullName>
    </submittedName>
</protein>
<name>A0A926VJS8_9CYAN</name>
<organism evidence="2 3">
    <name type="scientific">Aerosakkonema funiforme FACHB-1375</name>
    <dbReference type="NCBI Taxonomy" id="2949571"/>
    <lineage>
        <taxon>Bacteria</taxon>
        <taxon>Bacillati</taxon>
        <taxon>Cyanobacteriota</taxon>
        <taxon>Cyanophyceae</taxon>
        <taxon>Oscillatoriophycideae</taxon>
        <taxon>Aerosakkonematales</taxon>
        <taxon>Aerosakkonemataceae</taxon>
        <taxon>Aerosakkonema</taxon>
    </lineage>
</organism>
<feature type="transmembrane region" description="Helical" evidence="1">
    <location>
        <begin position="253"/>
        <end position="272"/>
    </location>
</feature>
<evidence type="ECO:0000256" key="1">
    <source>
        <dbReference type="SAM" id="Phobius"/>
    </source>
</evidence>
<proteinExistence type="predicted"/>
<reference evidence="2" key="2">
    <citation type="submission" date="2020-08" db="EMBL/GenBank/DDBJ databases">
        <authorList>
            <person name="Chen M."/>
            <person name="Teng W."/>
            <person name="Zhao L."/>
            <person name="Hu C."/>
            <person name="Zhou Y."/>
            <person name="Han B."/>
            <person name="Song L."/>
            <person name="Shu W."/>
        </authorList>
    </citation>
    <scope>NUCLEOTIDE SEQUENCE</scope>
    <source>
        <strain evidence="2">FACHB-1375</strain>
    </source>
</reference>
<feature type="transmembrane region" description="Helical" evidence="1">
    <location>
        <begin position="207"/>
        <end position="224"/>
    </location>
</feature>
<feature type="transmembrane region" description="Helical" evidence="1">
    <location>
        <begin position="356"/>
        <end position="375"/>
    </location>
</feature>
<dbReference type="AlphaFoldDB" id="A0A926VJS8"/>
<feature type="transmembrane region" description="Helical" evidence="1">
    <location>
        <begin position="137"/>
        <end position="156"/>
    </location>
</feature>
<evidence type="ECO:0000313" key="3">
    <source>
        <dbReference type="Proteomes" id="UP000641646"/>
    </source>
</evidence>
<feature type="transmembrane region" description="Helical" evidence="1">
    <location>
        <begin position="279"/>
        <end position="301"/>
    </location>
</feature>
<feature type="transmembrane region" description="Helical" evidence="1">
    <location>
        <begin position="412"/>
        <end position="429"/>
    </location>
</feature>
<sequence>MPFYYQLARKALWAFLIYLPFIGTFTYAIAGGNPLFFITKDILYVPALIALIIYCQRSHLPIVIAQPLKQPLLFLLACCSVTLVYVNGYQQFNSDLDEQPFFMGIIGLKVLIGYIPLIFCAYYLIRNKNELRFLIRLHVVLALICCTLAFIQYLLLSSGVCTGTSGLEGDALFKAALDARCFVGGALLYNPELGVIRLPGTFAAPWQWGWFLISNGFFTVASAVSETSRRWRNASFVAMALVLFVAVVSGQKIALVLIITIFALLLFFAAPGGNFKRGIIIYLGGAIVLVLGLNTEFFSYWKDSLLYEFIVPQFDWVLGNLESFFGSGLGRATNAARIFGETALVETYYPKVLYEIGPLGLIAMLAVISILTFLTFKAYRSVKDIKLRRLGICLWAFVLFISYNIYYYPLDVLPVAIYYWFFAGVLLKLPQLESNRQ</sequence>
<dbReference type="EMBL" id="JACJPW010000063">
    <property type="protein sequence ID" value="MBD2183749.1"/>
    <property type="molecule type" value="Genomic_DNA"/>
</dbReference>
<keyword evidence="1" id="KW-0812">Transmembrane</keyword>
<keyword evidence="3" id="KW-1185">Reference proteome</keyword>
<feature type="transmembrane region" description="Helical" evidence="1">
    <location>
        <begin position="42"/>
        <end position="60"/>
    </location>
</feature>
<feature type="transmembrane region" description="Helical" evidence="1">
    <location>
        <begin position="231"/>
        <end position="247"/>
    </location>
</feature>
<feature type="transmembrane region" description="Helical" evidence="1">
    <location>
        <begin position="387"/>
        <end position="406"/>
    </location>
</feature>